<evidence type="ECO:0000313" key="2">
    <source>
        <dbReference type="Proteomes" id="UP001165960"/>
    </source>
</evidence>
<evidence type="ECO:0000313" key="1">
    <source>
        <dbReference type="EMBL" id="KAJ9070048.1"/>
    </source>
</evidence>
<sequence length="137" mass="14603">MSDTSDLSDTDNNFEPLDGSLRNVLEQTTLKWIFVGGKGGVGKTTSSCSLAVQLSKVRKSVLLISTDPAHNLSDAFAQKITKEPTLITGFDNLYAMEIDPSSSAKEFLNAGEGNVAADFMSGILESLPGIDEAMSLR</sequence>
<organism evidence="1 2">
    <name type="scientific">Entomophthora muscae</name>
    <dbReference type="NCBI Taxonomy" id="34485"/>
    <lineage>
        <taxon>Eukaryota</taxon>
        <taxon>Fungi</taxon>
        <taxon>Fungi incertae sedis</taxon>
        <taxon>Zoopagomycota</taxon>
        <taxon>Entomophthoromycotina</taxon>
        <taxon>Entomophthoromycetes</taxon>
        <taxon>Entomophthorales</taxon>
        <taxon>Entomophthoraceae</taxon>
        <taxon>Entomophthora</taxon>
    </lineage>
</organism>
<gene>
    <name evidence="1" type="primary">YDJ1_2</name>
    <name evidence="1" type="ORF">DSO57_1012508</name>
</gene>
<accession>A0ACC2T619</accession>
<dbReference type="EMBL" id="QTSX02003595">
    <property type="protein sequence ID" value="KAJ9070048.1"/>
    <property type="molecule type" value="Genomic_DNA"/>
</dbReference>
<name>A0ACC2T619_9FUNG</name>
<comment type="caution">
    <text evidence="1">The sequence shown here is derived from an EMBL/GenBank/DDBJ whole genome shotgun (WGS) entry which is preliminary data.</text>
</comment>
<reference evidence="1" key="1">
    <citation type="submission" date="2022-04" db="EMBL/GenBank/DDBJ databases">
        <title>Genome of the entomopathogenic fungus Entomophthora muscae.</title>
        <authorList>
            <person name="Elya C."/>
            <person name="Lovett B.R."/>
            <person name="Lee E."/>
            <person name="Macias A.M."/>
            <person name="Hajek A.E."/>
            <person name="De Bivort B.L."/>
            <person name="Kasson M.T."/>
            <person name="De Fine Licht H.H."/>
            <person name="Stajich J.E."/>
        </authorList>
    </citation>
    <scope>NUCLEOTIDE SEQUENCE</scope>
    <source>
        <strain evidence="1">Berkeley</strain>
    </source>
</reference>
<protein>
    <submittedName>
        <fullName evidence="1">Type I HSP40 co-chaperone</fullName>
    </submittedName>
</protein>
<proteinExistence type="predicted"/>
<keyword evidence="2" id="KW-1185">Reference proteome</keyword>
<dbReference type="Proteomes" id="UP001165960">
    <property type="component" value="Unassembled WGS sequence"/>
</dbReference>